<sequence>MELSAELKIVMNEIKTILNSITITDAFLTDILKRLEAFGYVSTSEDAWIISFSIQKVENNIKNSCNVTSIPEGLNHTAVDMICGEFLFAKKQSGKLNGFNLETAVKQVQTGDTSVTFAVEGSKTPEQRLDSLLSYLMNNGKGDFTCYRKIRW</sequence>
<accession>A0A645DRF3</accession>
<name>A0A645DRF3_9ZZZZ</name>
<protein>
    <submittedName>
        <fullName evidence="1">Uncharacterized protein</fullName>
    </submittedName>
</protein>
<gene>
    <name evidence="1" type="ORF">SDC9_139041</name>
</gene>
<proteinExistence type="predicted"/>
<organism evidence="1">
    <name type="scientific">bioreactor metagenome</name>
    <dbReference type="NCBI Taxonomy" id="1076179"/>
    <lineage>
        <taxon>unclassified sequences</taxon>
        <taxon>metagenomes</taxon>
        <taxon>ecological metagenomes</taxon>
    </lineage>
</organism>
<dbReference type="AlphaFoldDB" id="A0A645DRF3"/>
<dbReference type="EMBL" id="VSSQ01038906">
    <property type="protein sequence ID" value="MPM91907.1"/>
    <property type="molecule type" value="Genomic_DNA"/>
</dbReference>
<comment type="caution">
    <text evidence="1">The sequence shown here is derived from an EMBL/GenBank/DDBJ whole genome shotgun (WGS) entry which is preliminary data.</text>
</comment>
<evidence type="ECO:0000313" key="1">
    <source>
        <dbReference type="EMBL" id="MPM91907.1"/>
    </source>
</evidence>
<reference evidence="1" key="1">
    <citation type="submission" date="2019-08" db="EMBL/GenBank/DDBJ databases">
        <authorList>
            <person name="Kucharzyk K."/>
            <person name="Murdoch R.W."/>
            <person name="Higgins S."/>
            <person name="Loffler F."/>
        </authorList>
    </citation>
    <scope>NUCLEOTIDE SEQUENCE</scope>
</reference>